<comment type="caution">
    <text evidence="3">The sequence shown here is derived from an EMBL/GenBank/DDBJ whole genome shotgun (WGS) entry which is preliminary data.</text>
</comment>
<feature type="coiled-coil region" evidence="1">
    <location>
        <begin position="872"/>
        <end position="899"/>
    </location>
</feature>
<keyword evidence="1" id="KW-0175">Coiled coil</keyword>
<dbReference type="Proteomes" id="UP000824998">
    <property type="component" value="Unassembled WGS sequence"/>
</dbReference>
<organism evidence="3 4">
    <name type="scientific">Amylocarpus encephaloides</name>
    <dbReference type="NCBI Taxonomy" id="45428"/>
    <lineage>
        <taxon>Eukaryota</taxon>
        <taxon>Fungi</taxon>
        <taxon>Dikarya</taxon>
        <taxon>Ascomycota</taxon>
        <taxon>Pezizomycotina</taxon>
        <taxon>Leotiomycetes</taxon>
        <taxon>Helotiales</taxon>
        <taxon>Helotiales incertae sedis</taxon>
        <taxon>Amylocarpus</taxon>
    </lineage>
</organism>
<evidence type="ECO:0000256" key="1">
    <source>
        <dbReference type="SAM" id="Coils"/>
    </source>
</evidence>
<name>A0A9P8C1E0_9HELO</name>
<protein>
    <submittedName>
        <fullName evidence="3">Uncharacterized protein</fullName>
    </submittedName>
</protein>
<dbReference type="OrthoDB" id="10254945at2759"/>
<dbReference type="EMBL" id="MU251822">
    <property type="protein sequence ID" value="KAG9229036.1"/>
    <property type="molecule type" value="Genomic_DNA"/>
</dbReference>
<evidence type="ECO:0000313" key="4">
    <source>
        <dbReference type="Proteomes" id="UP000824998"/>
    </source>
</evidence>
<evidence type="ECO:0000313" key="3">
    <source>
        <dbReference type="EMBL" id="KAG9229036.1"/>
    </source>
</evidence>
<keyword evidence="4" id="KW-1185">Reference proteome</keyword>
<dbReference type="AlphaFoldDB" id="A0A9P8C1E0"/>
<reference evidence="3" key="1">
    <citation type="journal article" date="2021" name="IMA Fungus">
        <title>Genomic characterization of three marine fungi, including Emericellopsis atlantica sp. nov. with signatures of a generalist lifestyle and marine biomass degradation.</title>
        <authorList>
            <person name="Hagestad O.C."/>
            <person name="Hou L."/>
            <person name="Andersen J.H."/>
            <person name="Hansen E.H."/>
            <person name="Altermark B."/>
            <person name="Li C."/>
            <person name="Kuhnert E."/>
            <person name="Cox R.J."/>
            <person name="Crous P.W."/>
            <person name="Spatafora J.W."/>
            <person name="Lail K."/>
            <person name="Amirebrahimi M."/>
            <person name="Lipzen A."/>
            <person name="Pangilinan J."/>
            <person name="Andreopoulos W."/>
            <person name="Hayes R.D."/>
            <person name="Ng V."/>
            <person name="Grigoriev I.V."/>
            <person name="Jackson S.A."/>
            <person name="Sutton T.D.S."/>
            <person name="Dobson A.D.W."/>
            <person name="Rama T."/>
        </authorList>
    </citation>
    <scope>NUCLEOTIDE SEQUENCE</scope>
    <source>
        <strain evidence="3">TRa018bII</strain>
    </source>
</reference>
<feature type="region of interest" description="Disordered" evidence="2">
    <location>
        <begin position="82"/>
        <end position="105"/>
    </location>
</feature>
<gene>
    <name evidence="3" type="ORF">BJ875DRAFT_446324</name>
</gene>
<accession>A0A9P8C1E0</accession>
<sequence length="946" mass="108075">MPAKSWDNDELIQAGALDTSPTEIPDLKGPLHPLFNPKVWRVTDEEYGALQPSMQLATKLLRVGMPYIANFLPSDAAAPEDESKEYLERGYSSSEDGFGGPRRRRGAKVPEYQTIQLKDDVTVSDLEHAHSELEKIARLVRWETNDDMFETLNAWGYTILTEQEQPWSLETEEMILASDRARQDRGYAFRAVTIGIASQYIDSLLDSEEDSETYLRTVWHAALTMVHEIGHLIWSHDPRNVPTGGEPYVGDMCWAELGIAFTSWIFSGCTPTTIASDHQGNPFEMPLIWRHDRTLRDVEIDGSDNRPFYITYWSISTGYLEKMISQSFWDHLGNDRQFNFSAKARASIKPVMVNEGHPKPAIAMIRDFEYAKDDERLATPKWRCECLDRGPQPDTLGKIPTEDLQAAKMEVIHGRKRRNAVTQQKVLSNLEQAAKEFELQTQRKIDDGILTGDMIPPGFLLGTRSTLVRIEVRHKTQNSEYPTPQRDDFEYQRFLRYKHERPDVHDPEYWRTDPIEARLEYAHPLFIANRFNHLTAHTYMTHHKLSPGPLWPSRLWQQSRLLLSNPLDAGIISRIGVHLLRSAIRELGHNAKAVLKFKEAILTTVPDWRDTSVEAYCKQNNLLYEPSYYSGDAVNLVSSKKQVCEHMEQEIKKFARDHYITRLPADPAFESEPTTPLRVRWSLDDYKHFFRRLRIPTWGCDDERVAIERYYASTCKENGQGRPSEENLSPRKVGRGEDMYVFHADPLRTSILSLKSGLYTAGCFPANCSFKIKRRGGGEELSDWKPLKVYGDVGNLVLEVITPNVVPRPTTVGKRKAEFVVWEAEHVVREKRRKKIAGLGLGVGRRPLVGARTMAQRMQSIALTNRLMRSALGEEEGRVEGLLEKVREAERVLDMSRERELRREVFERGVGVAEGGENGGKKEEGEGGVMREGHMGAVVRAVLDVY</sequence>
<proteinExistence type="predicted"/>
<evidence type="ECO:0000256" key="2">
    <source>
        <dbReference type="SAM" id="MobiDB-lite"/>
    </source>
</evidence>